<dbReference type="Proteomes" id="UP000650511">
    <property type="component" value="Unassembled WGS sequence"/>
</dbReference>
<reference evidence="2" key="2">
    <citation type="submission" date="2020-09" db="EMBL/GenBank/DDBJ databases">
        <authorList>
            <person name="Sun Q."/>
            <person name="Zhou Y."/>
        </authorList>
    </citation>
    <scope>NUCLEOTIDE SEQUENCE</scope>
    <source>
        <strain evidence="2">CGMCC 1.14988</strain>
    </source>
</reference>
<sequence length="170" mass="17081">MAEPGTATPTIGTLPAAARARVRGHAAALPDRTPTPGGIATMRLRRSRLLTTCAAGLLLAACSGGPEETDASDAPPPRDDETAEQDPAAAGEACEQAFADAETAEDGQAALMAAVAACDDIASFTAASAEHPDALGDVEPHVFLAEACDDATEPAVSESPLCDEVAGEQN</sequence>
<keyword evidence="3" id="KW-1185">Reference proteome</keyword>
<protein>
    <submittedName>
        <fullName evidence="2">Uncharacterized protein</fullName>
    </submittedName>
</protein>
<proteinExistence type="predicted"/>
<dbReference type="EMBL" id="BMHA01000002">
    <property type="protein sequence ID" value="GGI03944.1"/>
    <property type="molecule type" value="Genomic_DNA"/>
</dbReference>
<feature type="region of interest" description="Disordered" evidence="1">
    <location>
        <begin position="63"/>
        <end position="91"/>
    </location>
</feature>
<reference evidence="2" key="1">
    <citation type="journal article" date="2014" name="Int. J. Syst. Evol. Microbiol.">
        <title>Complete genome sequence of Corynebacterium casei LMG S-19264T (=DSM 44701T), isolated from a smear-ripened cheese.</title>
        <authorList>
            <consortium name="US DOE Joint Genome Institute (JGI-PGF)"/>
            <person name="Walter F."/>
            <person name="Albersmeier A."/>
            <person name="Kalinowski J."/>
            <person name="Ruckert C."/>
        </authorList>
    </citation>
    <scope>NUCLEOTIDE SEQUENCE</scope>
    <source>
        <strain evidence="2">CGMCC 1.14988</strain>
    </source>
</reference>
<evidence type="ECO:0000313" key="3">
    <source>
        <dbReference type="Proteomes" id="UP000650511"/>
    </source>
</evidence>
<accession>A0A8J3ABA5</accession>
<dbReference type="AlphaFoldDB" id="A0A8J3ABA5"/>
<name>A0A8J3ABA5_9ACTN</name>
<comment type="caution">
    <text evidence="2">The sequence shown here is derived from an EMBL/GenBank/DDBJ whole genome shotgun (WGS) entry which is preliminary data.</text>
</comment>
<evidence type="ECO:0000313" key="2">
    <source>
        <dbReference type="EMBL" id="GGI03944.1"/>
    </source>
</evidence>
<organism evidence="2 3">
    <name type="scientific">Egicoccus halophilus</name>
    <dbReference type="NCBI Taxonomy" id="1670830"/>
    <lineage>
        <taxon>Bacteria</taxon>
        <taxon>Bacillati</taxon>
        <taxon>Actinomycetota</taxon>
        <taxon>Nitriliruptoria</taxon>
        <taxon>Egicoccales</taxon>
        <taxon>Egicoccaceae</taxon>
        <taxon>Egicoccus</taxon>
    </lineage>
</organism>
<gene>
    <name evidence="2" type="ORF">GCM10011354_06580</name>
</gene>
<evidence type="ECO:0000256" key="1">
    <source>
        <dbReference type="SAM" id="MobiDB-lite"/>
    </source>
</evidence>